<protein>
    <recommendedName>
        <fullName evidence="1">Tn3 transposase DDE domain-containing protein</fullName>
    </recommendedName>
</protein>
<dbReference type="InterPro" id="IPR002513">
    <property type="entry name" value="Tn3_Tnp_DDE_dom"/>
</dbReference>
<comment type="caution">
    <text evidence="2">The sequence shown here is derived from an EMBL/GenBank/DDBJ whole genome shotgun (WGS) entry which is preliminary data.</text>
</comment>
<keyword evidence="3" id="KW-1185">Reference proteome</keyword>
<evidence type="ECO:0000259" key="1">
    <source>
        <dbReference type="Pfam" id="PF01526"/>
    </source>
</evidence>
<organism evidence="2 3">
    <name type="scientific">Pseudoalteromonas aurantia 208</name>
    <dbReference type="NCBI Taxonomy" id="1314867"/>
    <lineage>
        <taxon>Bacteria</taxon>
        <taxon>Pseudomonadati</taxon>
        <taxon>Pseudomonadota</taxon>
        <taxon>Gammaproteobacteria</taxon>
        <taxon>Alteromonadales</taxon>
        <taxon>Pseudoalteromonadaceae</taxon>
        <taxon>Pseudoalteromonas</taxon>
    </lineage>
</organism>
<dbReference type="Pfam" id="PF01526">
    <property type="entry name" value="DDE_Tnp_Tn3"/>
    <property type="match status" value="1"/>
</dbReference>
<sequence>MGKVIKTLFLCQYLEQEALRREIHEGLNVVENWNSANSFIFYGKGGEVATNQLEDQELSVLALHLVQICLVYVNTLMIQQVTSATEWGGVLTEEDYRALSPLIYAHVNPYGIFELDMTQRLPIEQALTA</sequence>
<reference evidence="2 3" key="1">
    <citation type="submission" date="2015-03" db="EMBL/GenBank/DDBJ databases">
        <title>Genome sequence of Pseudoalteromonas aurantia.</title>
        <authorList>
            <person name="Xie B.-B."/>
            <person name="Rong J.-C."/>
            <person name="Qin Q.-L."/>
            <person name="Zhang Y.-Z."/>
        </authorList>
    </citation>
    <scope>NUCLEOTIDE SEQUENCE [LARGE SCALE GENOMIC DNA]</scope>
    <source>
        <strain evidence="2 3">208</strain>
    </source>
</reference>
<accession>A0ABR9ECU7</accession>
<name>A0ABR9ECU7_9GAMM</name>
<proteinExistence type="predicted"/>
<feature type="domain" description="Tn3 transposase DDE" evidence="1">
    <location>
        <begin position="1"/>
        <end position="113"/>
    </location>
</feature>
<evidence type="ECO:0000313" key="2">
    <source>
        <dbReference type="EMBL" id="MBE0368179.1"/>
    </source>
</evidence>
<gene>
    <name evidence="2" type="ORF">PAUR_a1727</name>
</gene>
<dbReference type="EMBL" id="AQGV01000012">
    <property type="protein sequence ID" value="MBE0368179.1"/>
    <property type="molecule type" value="Genomic_DNA"/>
</dbReference>
<dbReference type="Proteomes" id="UP000615755">
    <property type="component" value="Unassembled WGS sequence"/>
</dbReference>
<evidence type="ECO:0000313" key="3">
    <source>
        <dbReference type="Proteomes" id="UP000615755"/>
    </source>
</evidence>